<dbReference type="PANTHER" id="PTHR39579:SF1">
    <property type="entry name" value="INNER MEMBRANE PROTEIN YHCB"/>
    <property type="match status" value="1"/>
</dbReference>
<evidence type="ECO:0000256" key="7">
    <source>
        <dbReference type="ARBA" id="ARBA00022989"/>
    </source>
</evidence>
<organism evidence="15 16">
    <name type="scientific">Luminiphilus syltensis NOR5-1B</name>
    <dbReference type="NCBI Taxonomy" id="565045"/>
    <lineage>
        <taxon>Bacteria</taxon>
        <taxon>Pseudomonadati</taxon>
        <taxon>Pseudomonadota</taxon>
        <taxon>Gammaproteobacteria</taxon>
        <taxon>Cellvibrionales</taxon>
        <taxon>Halieaceae</taxon>
        <taxon>Luminiphilus</taxon>
    </lineage>
</organism>
<protein>
    <recommendedName>
        <fullName evidence="11">Z-ring associated protein G</fullName>
    </recommendedName>
    <alternativeName>
        <fullName evidence="12">Cell division protein ZapG</fullName>
    </alternativeName>
</protein>
<keyword evidence="2" id="KW-1003">Cell membrane</keyword>
<keyword evidence="5 14" id="KW-0812">Transmembrane</keyword>
<evidence type="ECO:0000256" key="2">
    <source>
        <dbReference type="ARBA" id="ARBA00022475"/>
    </source>
</evidence>
<sequence>MDVEPLVIAVGAIALILGFLAGWSLGMRKKSRRAEILDLQHRLEAAMEAKADYEAQVTEHFTTTAQLVTQMADNYRAVYHHVANGAERLCDGSVTLAPPSSADGESPEIPPEKIDVAQPLDYAPRKDDEDGQLSERFGLEKPEHPEAGMPSDSDFASEADDKPSDEDKPNP</sequence>
<proteinExistence type="inferred from homology"/>
<dbReference type="InterPro" id="IPR009386">
    <property type="entry name" value="ZapG-like"/>
</dbReference>
<evidence type="ECO:0000313" key="16">
    <source>
        <dbReference type="Proteomes" id="UP000004699"/>
    </source>
</evidence>
<dbReference type="RefSeq" id="WP_009021273.1">
    <property type="nucleotide sequence ID" value="NZ_DS999411.1"/>
</dbReference>
<evidence type="ECO:0000256" key="3">
    <source>
        <dbReference type="ARBA" id="ARBA00022519"/>
    </source>
</evidence>
<keyword evidence="8 14" id="KW-0472">Membrane</keyword>
<dbReference type="HOGENOM" id="CLU_122326_0_0_6"/>
<evidence type="ECO:0000313" key="15">
    <source>
        <dbReference type="EMBL" id="EED36530.1"/>
    </source>
</evidence>
<feature type="transmembrane region" description="Helical" evidence="14">
    <location>
        <begin position="6"/>
        <end position="25"/>
    </location>
</feature>
<keyword evidence="3" id="KW-0997">Cell inner membrane</keyword>
<dbReference type="Pfam" id="PF06295">
    <property type="entry name" value="ZapG-like"/>
    <property type="match status" value="1"/>
</dbReference>
<name>B8KR73_9GAMM</name>
<keyword evidence="9" id="KW-0131">Cell cycle</keyword>
<evidence type="ECO:0000256" key="11">
    <source>
        <dbReference type="ARBA" id="ARBA00035703"/>
    </source>
</evidence>
<dbReference type="STRING" id="565045.NOR51B_2482"/>
<evidence type="ECO:0000256" key="1">
    <source>
        <dbReference type="ARBA" id="ARBA00004377"/>
    </source>
</evidence>
<dbReference type="GO" id="GO:0008360">
    <property type="term" value="P:regulation of cell shape"/>
    <property type="evidence" value="ECO:0007669"/>
    <property type="project" value="UniProtKB-KW"/>
</dbReference>
<dbReference type="eggNOG" id="COG3105">
    <property type="taxonomic scope" value="Bacteria"/>
</dbReference>
<evidence type="ECO:0000256" key="13">
    <source>
        <dbReference type="SAM" id="MobiDB-lite"/>
    </source>
</evidence>
<keyword evidence="7 14" id="KW-1133">Transmembrane helix</keyword>
<evidence type="ECO:0000256" key="4">
    <source>
        <dbReference type="ARBA" id="ARBA00022618"/>
    </source>
</evidence>
<comment type="subcellular location">
    <subcellularLocation>
        <location evidence="1">Cell inner membrane</location>
        <topology evidence="1">Single-pass membrane protein</topology>
    </subcellularLocation>
</comment>
<evidence type="ECO:0000256" key="12">
    <source>
        <dbReference type="ARBA" id="ARBA00035727"/>
    </source>
</evidence>
<keyword evidence="6" id="KW-0133">Cell shape</keyword>
<comment type="similarity">
    <text evidence="10">Belongs to the ZapG family.</text>
</comment>
<feature type="compositionally biased region" description="Basic and acidic residues" evidence="13">
    <location>
        <begin position="137"/>
        <end position="146"/>
    </location>
</feature>
<evidence type="ECO:0000256" key="9">
    <source>
        <dbReference type="ARBA" id="ARBA00023306"/>
    </source>
</evidence>
<reference evidence="16" key="1">
    <citation type="journal article" date="2013" name="BMC Microbiol.">
        <title>Taxonomy and evolution of bacteriochlorophyll a-containing members of the OM60/NOR5 clade of marine gammaproteobacteria: description of Luminiphilus syltensis gen. nov., sp. nov., reclassification of Haliea rubra as Pseudohaliea rubra gen. nov., comb. nov., and emendation of Chromatocurvus halotolerans.</title>
        <authorList>
            <person name="Spring S."/>
            <person name="Riedel T."/>
            <person name="Sproer C."/>
            <person name="Yan S."/>
            <person name="Harder J."/>
            <person name="Fuchs B.M."/>
        </authorList>
    </citation>
    <scope>NUCLEOTIDE SEQUENCE [LARGE SCALE GENOMIC DNA]</scope>
    <source>
        <strain evidence="16">NOR51-B</strain>
    </source>
</reference>
<dbReference type="GO" id="GO:0051301">
    <property type="term" value="P:cell division"/>
    <property type="evidence" value="ECO:0007669"/>
    <property type="project" value="UniProtKB-KW"/>
</dbReference>
<evidence type="ECO:0000256" key="5">
    <source>
        <dbReference type="ARBA" id="ARBA00022692"/>
    </source>
</evidence>
<feature type="region of interest" description="Disordered" evidence="13">
    <location>
        <begin position="93"/>
        <end position="171"/>
    </location>
</feature>
<keyword evidence="16" id="KW-1185">Reference proteome</keyword>
<evidence type="ECO:0000256" key="6">
    <source>
        <dbReference type="ARBA" id="ARBA00022960"/>
    </source>
</evidence>
<feature type="compositionally biased region" description="Basic and acidic residues" evidence="13">
    <location>
        <begin position="159"/>
        <end position="171"/>
    </location>
</feature>
<evidence type="ECO:0000256" key="14">
    <source>
        <dbReference type="SAM" id="Phobius"/>
    </source>
</evidence>
<dbReference type="AlphaFoldDB" id="B8KR73"/>
<keyword evidence="4" id="KW-0132">Cell division</keyword>
<dbReference type="EMBL" id="DS999411">
    <property type="protein sequence ID" value="EED36530.1"/>
    <property type="molecule type" value="Genomic_DNA"/>
</dbReference>
<accession>B8KR73</accession>
<gene>
    <name evidence="15" type="ORF">NOR51B_2482</name>
</gene>
<dbReference type="GO" id="GO:0005886">
    <property type="term" value="C:plasma membrane"/>
    <property type="evidence" value="ECO:0007669"/>
    <property type="project" value="UniProtKB-SubCell"/>
</dbReference>
<dbReference type="PANTHER" id="PTHR39579">
    <property type="entry name" value="INNER MEMBRANE PROTEIN YHCB"/>
    <property type="match status" value="1"/>
</dbReference>
<evidence type="ECO:0000256" key="10">
    <source>
        <dbReference type="ARBA" id="ARBA00035657"/>
    </source>
</evidence>
<dbReference type="Proteomes" id="UP000004699">
    <property type="component" value="Unassembled WGS sequence"/>
</dbReference>
<evidence type="ECO:0000256" key="8">
    <source>
        <dbReference type="ARBA" id="ARBA00023136"/>
    </source>
</evidence>